<keyword evidence="12" id="KW-1185">Reference proteome</keyword>
<feature type="transmembrane region" description="Helical" evidence="10">
    <location>
        <begin position="218"/>
        <end position="238"/>
    </location>
</feature>
<sequence length="256" mass="27095">MTSGAVSLLAREAVLAAFLVFCRVGGALMLMPGIGGRHIPMRVRVFLALALSFAFLPLVLDQVAPKVRTAGSGDFVFMIAGELLTGLLIGLLARLYVTALQFATSFIAQAVGVSPMPGASVEEDEQLPILATLIVFSATALIFVADLHLELVKGLVDSFARVPPGSLLAVRPALVDLVDQMSAVFLVAVRLCGPFILYSVMVNFAVGLINKFTPQIPVYFVATPFVTAGGLLLLYVSVEPLLSAFLVAFSQWLKAG</sequence>
<dbReference type="PANTHER" id="PTHR30065">
    <property type="entry name" value="FLAGELLAR BIOSYNTHETIC PROTEIN FLIR"/>
    <property type="match status" value="1"/>
</dbReference>
<comment type="caution">
    <text evidence="11">The sequence shown here is derived from an EMBL/GenBank/DDBJ whole genome shotgun (WGS) entry which is preliminary data.</text>
</comment>
<dbReference type="PRINTS" id="PR00953">
    <property type="entry name" value="TYPE3IMRPROT"/>
</dbReference>
<evidence type="ECO:0000256" key="6">
    <source>
        <dbReference type="ARBA" id="ARBA00022989"/>
    </source>
</evidence>
<dbReference type="NCBIfam" id="TIGR01400">
    <property type="entry name" value="fliR"/>
    <property type="match status" value="1"/>
</dbReference>
<feature type="transmembrane region" description="Helical" evidence="10">
    <location>
        <begin position="127"/>
        <end position="145"/>
    </location>
</feature>
<evidence type="ECO:0000256" key="2">
    <source>
        <dbReference type="ARBA" id="ARBA00009772"/>
    </source>
</evidence>
<evidence type="ECO:0000313" key="11">
    <source>
        <dbReference type="EMBL" id="MFG1255028.1"/>
    </source>
</evidence>
<protein>
    <recommendedName>
        <fullName evidence="3 9">Flagellar biosynthetic protein FliR</fullName>
    </recommendedName>
</protein>
<keyword evidence="6 10" id="KW-1133">Transmembrane helix</keyword>
<name>A0ABW6ZPU4_9HYPH</name>
<keyword evidence="11" id="KW-0969">Cilium</keyword>
<feature type="transmembrane region" description="Helical" evidence="10">
    <location>
        <begin position="183"/>
        <end position="206"/>
    </location>
</feature>
<organism evidence="11 12">
    <name type="scientific">Xanthobacter aminoxidans</name>
    <dbReference type="NCBI Taxonomy" id="186280"/>
    <lineage>
        <taxon>Bacteria</taxon>
        <taxon>Pseudomonadati</taxon>
        <taxon>Pseudomonadota</taxon>
        <taxon>Alphaproteobacteria</taxon>
        <taxon>Hyphomicrobiales</taxon>
        <taxon>Xanthobacteraceae</taxon>
        <taxon>Xanthobacter</taxon>
    </lineage>
</organism>
<gene>
    <name evidence="11" type="primary">fliR</name>
    <name evidence="11" type="ORF">V5F30_22660</name>
</gene>
<proteinExistence type="inferred from homology"/>
<keyword evidence="7 10" id="KW-0472">Membrane</keyword>
<evidence type="ECO:0000256" key="8">
    <source>
        <dbReference type="ARBA" id="ARBA00023143"/>
    </source>
</evidence>
<accession>A0ABW6ZPU4</accession>
<keyword evidence="11" id="KW-0966">Cell projection</keyword>
<evidence type="ECO:0000256" key="7">
    <source>
        <dbReference type="ARBA" id="ARBA00023136"/>
    </source>
</evidence>
<dbReference type="InterPro" id="IPR006303">
    <property type="entry name" value="FliR"/>
</dbReference>
<dbReference type="RefSeq" id="WP_250165268.1">
    <property type="nucleotide sequence ID" value="NZ_JAMJXC010000002.1"/>
</dbReference>
<dbReference type="InterPro" id="IPR002010">
    <property type="entry name" value="T3SS_IM_R"/>
</dbReference>
<comment type="function">
    <text evidence="1 10">Role in flagellar biosynthesis.</text>
</comment>
<keyword evidence="8 10" id="KW-0975">Bacterial flagellum</keyword>
<keyword evidence="4 10" id="KW-1003">Cell membrane</keyword>
<dbReference type="Pfam" id="PF01311">
    <property type="entry name" value="Bac_export_1"/>
    <property type="match status" value="1"/>
</dbReference>
<keyword evidence="5 10" id="KW-0812">Transmembrane</keyword>
<feature type="transmembrane region" description="Helical" evidence="10">
    <location>
        <begin position="43"/>
        <end position="60"/>
    </location>
</feature>
<evidence type="ECO:0000256" key="9">
    <source>
        <dbReference type="NCBIfam" id="TIGR01400"/>
    </source>
</evidence>
<comment type="subcellular location">
    <subcellularLocation>
        <location evidence="10">Cell membrane</location>
        <topology evidence="10">Multi-pass membrane protein</topology>
    </subcellularLocation>
    <subcellularLocation>
        <location evidence="10">Bacterial flagellum basal body</location>
    </subcellularLocation>
</comment>
<comment type="similarity">
    <text evidence="2 10">Belongs to the FliR/MopE/SpaR family.</text>
</comment>
<evidence type="ECO:0000256" key="1">
    <source>
        <dbReference type="ARBA" id="ARBA00002578"/>
    </source>
</evidence>
<dbReference type="EMBL" id="JBAFUR010000008">
    <property type="protein sequence ID" value="MFG1255028.1"/>
    <property type="molecule type" value="Genomic_DNA"/>
</dbReference>
<evidence type="ECO:0000256" key="5">
    <source>
        <dbReference type="ARBA" id="ARBA00022692"/>
    </source>
</evidence>
<evidence type="ECO:0000256" key="4">
    <source>
        <dbReference type="ARBA" id="ARBA00022475"/>
    </source>
</evidence>
<dbReference type="Proteomes" id="UP001604043">
    <property type="component" value="Unassembled WGS sequence"/>
</dbReference>
<dbReference type="PANTHER" id="PTHR30065:SF1">
    <property type="entry name" value="SURFACE PRESENTATION OF ANTIGENS PROTEIN SPAR"/>
    <property type="match status" value="1"/>
</dbReference>
<feature type="transmembrane region" description="Helical" evidence="10">
    <location>
        <begin position="13"/>
        <end position="31"/>
    </location>
</feature>
<evidence type="ECO:0000256" key="10">
    <source>
        <dbReference type="RuleBase" id="RU362071"/>
    </source>
</evidence>
<feature type="transmembrane region" description="Helical" evidence="10">
    <location>
        <begin position="75"/>
        <end position="97"/>
    </location>
</feature>
<keyword evidence="11" id="KW-0282">Flagellum</keyword>
<reference evidence="11 12" key="1">
    <citation type="submission" date="2024-02" db="EMBL/GenBank/DDBJ databases">
        <title>Expansion and revision of Xanthobacter and proposal of Roseixanthobacter gen. nov.</title>
        <authorList>
            <person name="Soltysiak M.P.M."/>
            <person name="Jalihal A."/>
            <person name="Ory A."/>
            <person name="Chrisophersen C."/>
            <person name="Lee A.D."/>
            <person name="Boulton J."/>
            <person name="Springer M."/>
        </authorList>
    </citation>
    <scope>NUCLEOTIDE SEQUENCE [LARGE SCALE GENOMIC DNA]</scope>
    <source>
        <strain evidence="11 12">CB5</strain>
    </source>
</reference>
<evidence type="ECO:0000256" key="3">
    <source>
        <dbReference type="ARBA" id="ARBA00021717"/>
    </source>
</evidence>
<evidence type="ECO:0000313" key="12">
    <source>
        <dbReference type="Proteomes" id="UP001604043"/>
    </source>
</evidence>